<dbReference type="Gene3D" id="3.90.120.10">
    <property type="entry name" value="DNA Methylase, subunit A, domain 2"/>
    <property type="match status" value="1"/>
</dbReference>
<accession>A0ABP0M9W6</accession>
<evidence type="ECO:0000256" key="2">
    <source>
        <dbReference type="ARBA" id="ARBA00022679"/>
    </source>
</evidence>
<keyword evidence="6" id="KW-1185">Reference proteome</keyword>
<keyword evidence="2" id="KW-0808">Transferase</keyword>
<evidence type="ECO:0000313" key="4">
    <source>
        <dbReference type="EMBL" id="CAK9047512.1"/>
    </source>
</evidence>
<dbReference type="Gene3D" id="3.40.50.150">
    <property type="entry name" value="Vaccinia Virus protein VP39"/>
    <property type="match status" value="1"/>
</dbReference>
<evidence type="ECO:0008006" key="7">
    <source>
        <dbReference type="Google" id="ProtNLM"/>
    </source>
</evidence>
<feature type="region of interest" description="Disordered" evidence="3">
    <location>
        <begin position="1"/>
        <end position="25"/>
    </location>
</feature>
<organism evidence="4 6">
    <name type="scientific">Durusdinium trenchii</name>
    <dbReference type="NCBI Taxonomy" id="1381693"/>
    <lineage>
        <taxon>Eukaryota</taxon>
        <taxon>Sar</taxon>
        <taxon>Alveolata</taxon>
        <taxon>Dinophyceae</taxon>
        <taxon>Suessiales</taxon>
        <taxon>Symbiodiniaceae</taxon>
        <taxon>Durusdinium</taxon>
    </lineage>
</organism>
<evidence type="ECO:0000313" key="5">
    <source>
        <dbReference type="EMBL" id="CAK9047556.1"/>
    </source>
</evidence>
<dbReference type="InterPro" id="IPR029063">
    <property type="entry name" value="SAM-dependent_MTases_sf"/>
</dbReference>
<comment type="caution">
    <text evidence="4">The sequence shown here is derived from an EMBL/GenBank/DDBJ whole genome shotgun (WGS) entry which is preliminary data.</text>
</comment>
<gene>
    <name evidence="4" type="ORF">SCF082_LOCUS26613</name>
    <name evidence="5" type="ORF">SCF082_LOCUS26626</name>
</gene>
<dbReference type="SUPFAM" id="SSF53335">
    <property type="entry name" value="S-adenosyl-L-methionine-dependent methyltransferases"/>
    <property type="match status" value="1"/>
</dbReference>
<evidence type="ECO:0000256" key="3">
    <source>
        <dbReference type="SAM" id="MobiDB-lite"/>
    </source>
</evidence>
<dbReference type="Proteomes" id="UP001642464">
    <property type="component" value="Unassembled WGS sequence"/>
</dbReference>
<evidence type="ECO:0000256" key="1">
    <source>
        <dbReference type="ARBA" id="ARBA00022603"/>
    </source>
</evidence>
<dbReference type="EMBL" id="CAXAMM010020225">
    <property type="protein sequence ID" value="CAK9047512.1"/>
    <property type="molecule type" value="Genomic_DNA"/>
</dbReference>
<dbReference type="EMBL" id="CAXAMM010020247">
    <property type="protein sequence ID" value="CAK9047556.1"/>
    <property type="molecule type" value="Genomic_DNA"/>
</dbReference>
<reference evidence="4 6" key="1">
    <citation type="submission" date="2024-02" db="EMBL/GenBank/DDBJ databases">
        <authorList>
            <person name="Chen Y."/>
            <person name="Shah S."/>
            <person name="Dougan E. K."/>
            <person name="Thang M."/>
            <person name="Chan C."/>
        </authorList>
    </citation>
    <scope>NUCLEOTIDE SEQUENCE [LARGE SCALE GENOMIC DNA]</scope>
</reference>
<keyword evidence="1" id="KW-0489">Methyltransferase</keyword>
<sequence length="527" mass="59727">MKRPASSPGIAQRKATRPAESPVASPAALPRGVLDGPCSVQDAFLWAADMLDAVCADAGREQRLKAMMQKKLIVSSSYSGLRTRTEECAMAALSLAMCGRFGAELQHFFAYSCDTDKICQTVALGSDVSRKPAHMFTDLNLWLFPSVRTYLDTLEENMPKISGKMTKEEKKRTLDERAANYNQMGHWLLGNIDLAFQDGCDCVQHLQTCKVAEAAPHAMSMEIAGLTCVAFSVVGKHEGLGHPSMRPFFVWACLMRKRRPMFLFIESAARFPREMLDIFLADLYQLVFFHHPGPCFHGFPGKRPRMYCIGFLRSKMTFVGSEREYKEIFERTLVLNGDDFFFLPDDHEEVLEEKQELARKKRVQLSDKFDPPWEELYPPGKQELIKKHKELFNQNKKSAKDVYICDLDQNIGYMSAGETFPTLVRHGTLYSLQKQRHATKSELFALMGFPLDPLCRSPYACAFHDVCKNNLSRAEAHRLVGNAMFLPTLGSMILYAMCSVEFQAARIIRPLSWWDLDAEEMDAEGDE</sequence>
<dbReference type="InterPro" id="IPR001525">
    <property type="entry name" value="C5_MeTfrase"/>
</dbReference>
<evidence type="ECO:0000313" key="6">
    <source>
        <dbReference type="Proteomes" id="UP001642464"/>
    </source>
</evidence>
<name>A0ABP0M9W6_9DINO</name>
<proteinExistence type="predicted"/>
<dbReference type="Pfam" id="PF00145">
    <property type="entry name" value="DNA_methylase"/>
    <property type="match status" value="1"/>
</dbReference>
<protein>
    <recommendedName>
        <fullName evidence="7">DNA (cytosine-5-)-methyltransferase</fullName>
    </recommendedName>
</protein>